<dbReference type="PROSITE" id="PS50977">
    <property type="entry name" value="HTH_TETR_2"/>
    <property type="match status" value="1"/>
</dbReference>
<dbReference type="InterPro" id="IPR001647">
    <property type="entry name" value="HTH_TetR"/>
</dbReference>
<protein>
    <recommendedName>
        <fullName evidence="9">TetR/AcrR family transcriptional regulator</fullName>
    </recommendedName>
</protein>
<dbReference type="PROSITE" id="PS50943">
    <property type="entry name" value="HTH_CROC1"/>
    <property type="match status" value="1"/>
</dbReference>
<dbReference type="InterPro" id="IPR050109">
    <property type="entry name" value="HTH-type_TetR-like_transc_reg"/>
</dbReference>
<comment type="caution">
    <text evidence="7">The sequence shown here is derived from an EMBL/GenBank/DDBJ whole genome shotgun (WGS) entry which is preliminary data.</text>
</comment>
<dbReference type="PANTHER" id="PTHR30055">
    <property type="entry name" value="HTH-TYPE TRANSCRIPTIONAL REGULATOR RUTR"/>
    <property type="match status" value="1"/>
</dbReference>
<evidence type="ECO:0000313" key="8">
    <source>
        <dbReference type="Proteomes" id="UP000693672"/>
    </source>
</evidence>
<feature type="domain" description="HTH cro/C1-type" evidence="5">
    <location>
        <begin position="26"/>
        <end position="70"/>
    </location>
</feature>
<dbReference type="RefSeq" id="WP_218091949.1">
    <property type="nucleotide sequence ID" value="NZ_CAJVAS010000007.1"/>
</dbReference>
<dbReference type="GO" id="GO:0003700">
    <property type="term" value="F:DNA-binding transcription factor activity"/>
    <property type="evidence" value="ECO:0007669"/>
    <property type="project" value="TreeGrafter"/>
</dbReference>
<dbReference type="Proteomes" id="UP000693672">
    <property type="component" value="Unassembled WGS sequence"/>
</dbReference>
<evidence type="ECO:0000256" key="1">
    <source>
        <dbReference type="ARBA" id="ARBA00023015"/>
    </source>
</evidence>
<dbReference type="PANTHER" id="PTHR30055:SF234">
    <property type="entry name" value="HTH-TYPE TRANSCRIPTIONAL REGULATOR BETI"/>
    <property type="match status" value="1"/>
</dbReference>
<dbReference type="Pfam" id="PF00440">
    <property type="entry name" value="TetR_N"/>
    <property type="match status" value="1"/>
</dbReference>
<evidence type="ECO:0000259" key="6">
    <source>
        <dbReference type="PROSITE" id="PS50977"/>
    </source>
</evidence>
<dbReference type="AlphaFoldDB" id="A0A916K212"/>
<sequence>MEDMVKGRIVKEAAELFHTKGYRSVTLSELAARLGMSKKTLYLYFSGKEEIAEAVLGLTMNAIAGSITEQLKREDDPLGVLRKTFYGIKGELVKLHPIFLEDIQKFAPGLWERLEQFRARQLVFIEELLTRAKQAGQIRDVHPRLVAAMMMDSIQRMVRPDFAAKHGVAIPEVADTLFLLFLEGLRANRKP</sequence>
<accession>A0A916K212</accession>
<keyword evidence="8" id="KW-1185">Reference proteome</keyword>
<dbReference type="EMBL" id="CAJVAS010000007">
    <property type="protein sequence ID" value="CAG7618960.1"/>
    <property type="molecule type" value="Genomic_DNA"/>
</dbReference>
<evidence type="ECO:0008006" key="9">
    <source>
        <dbReference type="Google" id="ProtNLM"/>
    </source>
</evidence>
<keyword evidence="1" id="KW-0805">Transcription regulation</keyword>
<feature type="DNA-binding region" description="H-T-H motif" evidence="4">
    <location>
        <begin position="26"/>
        <end position="45"/>
    </location>
</feature>
<evidence type="ECO:0000259" key="5">
    <source>
        <dbReference type="PROSITE" id="PS50943"/>
    </source>
</evidence>
<evidence type="ECO:0000256" key="3">
    <source>
        <dbReference type="ARBA" id="ARBA00023163"/>
    </source>
</evidence>
<keyword evidence="3" id="KW-0804">Transcription</keyword>
<evidence type="ECO:0000313" key="7">
    <source>
        <dbReference type="EMBL" id="CAG7618960.1"/>
    </source>
</evidence>
<dbReference type="InterPro" id="IPR001387">
    <property type="entry name" value="Cro/C1-type_HTH"/>
</dbReference>
<reference evidence="7" key="1">
    <citation type="submission" date="2021-06" db="EMBL/GenBank/DDBJ databases">
        <authorList>
            <person name="Criscuolo A."/>
        </authorList>
    </citation>
    <scope>NUCLEOTIDE SEQUENCE</scope>
    <source>
        <strain evidence="7">CIP111600</strain>
    </source>
</reference>
<evidence type="ECO:0000256" key="2">
    <source>
        <dbReference type="ARBA" id="ARBA00023125"/>
    </source>
</evidence>
<keyword evidence="2 4" id="KW-0238">DNA-binding</keyword>
<organism evidence="7 8">
    <name type="scientific">Paenibacillus solanacearum</name>
    <dbReference type="NCBI Taxonomy" id="2048548"/>
    <lineage>
        <taxon>Bacteria</taxon>
        <taxon>Bacillati</taxon>
        <taxon>Bacillota</taxon>
        <taxon>Bacilli</taxon>
        <taxon>Bacillales</taxon>
        <taxon>Paenibacillaceae</taxon>
        <taxon>Paenibacillus</taxon>
    </lineage>
</organism>
<evidence type="ECO:0000256" key="4">
    <source>
        <dbReference type="PROSITE-ProRule" id="PRU00335"/>
    </source>
</evidence>
<proteinExistence type="predicted"/>
<dbReference type="GO" id="GO:0000976">
    <property type="term" value="F:transcription cis-regulatory region binding"/>
    <property type="evidence" value="ECO:0007669"/>
    <property type="project" value="TreeGrafter"/>
</dbReference>
<gene>
    <name evidence="7" type="ORF">PAESOLCIP111_02166</name>
</gene>
<name>A0A916K212_9BACL</name>
<feature type="domain" description="HTH tetR-type" evidence="6">
    <location>
        <begin position="3"/>
        <end position="63"/>
    </location>
</feature>